<dbReference type="SUPFAM" id="SSF53720">
    <property type="entry name" value="ALDH-like"/>
    <property type="match status" value="1"/>
</dbReference>
<evidence type="ECO:0000313" key="8">
    <source>
        <dbReference type="EMBL" id="MFC4822378.1"/>
    </source>
</evidence>
<dbReference type="InterPro" id="IPR012394">
    <property type="entry name" value="Aldehyde_DH_NAD(P)"/>
</dbReference>
<dbReference type="InterPro" id="IPR015590">
    <property type="entry name" value="Aldehyde_DH_dom"/>
</dbReference>
<dbReference type="GO" id="GO:0050269">
    <property type="term" value="F:coniferyl-aldehyde dehydrogenase [NAD(P)+] activity"/>
    <property type="evidence" value="ECO:0007669"/>
    <property type="project" value="UniProtKB-EC"/>
</dbReference>
<feature type="domain" description="Aldehyde dehydrogenase" evidence="7">
    <location>
        <begin position="7"/>
        <end position="449"/>
    </location>
</feature>
<dbReference type="EMBL" id="JBHSHD010000016">
    <property type="protein sequence ID" value="MFC4822378.1"/>
    <property type="molecule type" value="Genomic_DNA"/>
</dbReference>
<keyword evidence="9" id="KW-1185">Reference proteome</keyword>
<dbReference type="Gene3D" id="3.40.309.10">
    <property type="entry name" value="Aldehyde Dehydrogenase, Chain A, domain 2"/>
    <property type="match status" value="1"/>
</dbReference>
<name>A0ABV9QYC4_9GAMM</name>
<evidence type="ECO:0000256" key="2">
    <source>
        <dbReference type="ARBA" id="ARBA00023002"/>
    </source>
</evidence>
<organism evidence="8 9">
    <name type="scientific">Dokdonella ginsengisoli</name>
    <dbReference type="NCBI Taxonomy" id="363846"/>
    <lineage>
        <taxon>Bacteria</taxon>
        <taxon>Pseudomonadati</taxon>
        <taxon>Pseudomonadota</taxon>
        <taxon>Gammaproteobacteria</taxon>
        <taxon>Lysobacterales</taxon>
        <taxon>Rhodanobacteraceae</taxon>
        <taxon>Dokdonella</taxon>
    </lineage>
</organism>
<dbReference type="InterPro" id="IPR016163">
    <property type="entry name" value="Ald_DH_C"/>
</dbReference>
<dbReference type="PIRSF" id="PIRSF036492">
    <property type="entry name" value="ALDH"/>
    <property type="match status" value="1"/>
</dbReference>
<evidence type="ECO:0000313" key="9">
    <source>
        <dbReference type="Proteomes" id="UP001595886"/>
    </source>
</evidence>
<dbReference type="Proteomes" id="UP001595886">
    <property type="component" value="Unassembled WGS sequence"/>
</dbReference>
<comment type="caution">
    <text evidence="8">The sequence shown here is derived from an EMBL/GenBank/DDBJ whole genome shotgun (WGS) entry which is preliminary data.</text>
</comment>
<accession>A0ABV9QYC4</accession>
<evidence type="ECO:0000256" key="3">
    <source>
        <dbReference type="ARBA" id="ARBA00023027"/>
    </source>
</evidence>
<feature type="active site" evidence="5">
    <location>
        <position position="226"/>
    </location>
</feature>
<dbReference type="CDD" id="cd07133">
    <property type="entry name" value="ALDH_CALDH_CalB"/>
    <property type="match status" value="1"/>
</dbReference>
<dbReference type="PANTHER" id="PTHR43570">
    <property type="entry name" value="ALDEHYDE DEHYDROGENASE"/>
    <property type="match status" value="1"/>
</dbReference>
<dbReference type="Gene3D" id="3.40.605.10">
    <property type="entry name" value="Aldehyde Dehydrogenase, Chain A, domain 1"/>
    <property type="match status" value="1"/>
</dbReference>
<evidence type="ECO:0000256" key="4">
    <source>
        <dbReference type="PIRNR" id="PIRNR036492"/>
    </source>
</evidence>
<dbReference type="InterPro" id="IPR016162">
    <property type="entry name" value="Ald_DH_N"/>
</dbReference>
<dbReference type="InterPro" id="IPR016161">
    <property type="entry name" value="Ald_DH/histidinol_DH"/>
</dbReference>
<comment type="similarity">
    <text evidence="1 4 6">Belongs to the aldehyde dehydrogenase family.</text>
</comment>
<dbReference type="RefSeq" id="WP_380022655.1">
    <property type="nucleotide sequence ID" value="NZ_JBHSHD010000016.1"/>
</dbReference>
<dbReference type="Pfam" id="PF00171">
    <property type="entry name" value="Aldedh"/>
    <property type="match status" value="1"/>
</dbReference>
<protein>
    <recommendedName>
        <fullName evidence="4">Aldehyde dehydrogenase</fullName>
    </recommendedName>
</protein>
<sequence length="482" mass="53164">MPSTARIDTFAAAPEPRMQTLLRLQQQAFRKDMNPSRELRLDRLARLERLLDADAEREFADLIAQDFGNRSRIETVLAESIFTRSAIRHARRHLKSWMKPRRAPTALTYQPGRSYLLRQPLGSIGIISPWNYPLQLALAPLVGALAAGNRALLKPSELTPRFSEVLQRRIADAFAEDEVAVVTGDAEVGKAFAALPFDHLVFTGSTAVGRLVAQAAAKNLTPVTLELGGKSPAIVDASANLALIADRIAFGKLLNAGQTCIAPDYVLVPRSRRDALVEALRASVARMYPTIQGNPDYTSIVSDRHYRRLRELVDDARARGAQAIELAPPGEHADPAARKLAPTLLLDVDDGMRVMQEEIFGPLLPIVVADGDEAIDYVNAHDRPLALYWFGEDRGVRERVLEQTIAGGVTVNDTLMHIAQEALPFGGVGPSGQGHYHGEFGFRQFSKEKPVFIQSRFAGVRWLYPPYGPFTEKMLKLLARVS</sequence>
<gene>
    <name evidence="8" type="ORF">ACFO6Q_18785</name>
</gene>
<reference evidence="9" key="1">
    <citation type="journal article" date="2019" name="Int. J. Syst. Evol. Microbiol.">
        <title>The Global Catalogue of Microorganisms (GCM) 10K type strain sequencing project: providing services to taxonomists for standard genome sequencing and annotation.</title>
        <authorList>
            <consortium name="The Broad Institute Genomics Platform"/>
            <consortium name="The Broad Institute Genome Sequencing Center for Infectious Disease"/>
            <person name="Wu L."/>
            <person name="Ma J."/>
        </authorList>
    </citation>
    <scope>NUCLEOTIDE SEQUENCE [LARGE SCALE GENOMIC DNA]</scope>
    <source>
        <strain evidence="9">CCUG 30340</strain>
    </source>
</reference>
<dbReference type="InterPro" id="IPR029510">
    <property type="entry name" value="Ald_DH_CS_GLU"/>
</dbReference>
<evidence type="ECO:0000256" key="6">
    <source>
        <dbReference type="RuleBase" id="RU003345"/>
    </source>
</evidence>
<dbReference type="InterPro" id="IPR016160">
    <property type="entry name" value="Ald_DH_CS_CYS"/>
</dbReference>
<evidence type="ECO:0000259" key="7">
    <source>
        <dbReference type="Pfam" id="PF00171"/>
    </source>
</evidence>
<evidence type="ECO:0000256" key="5">
    <source>
        <dbReference type="PROSITE-ProRule" id="PRU10007"/>
    </source>
</evidence>
<keyword evidence="2 4" id="KW-0560">Oxidoreductase</keyword>
<dbReference type="PROSITE" id="PS00687">
    <property type="entry name" value="ALDEHYDE_DEHYDR_GLU"/>
    <property type="match status" value="1"/>
</dbReference>
<keyword evidence="3" id="KW-0520">NAD</keyword>
<proteinExistence type="inferred from homology"/>
<dbReference type="PROSITE" id="PS00070">
    <property type="entry name" value="ALDEHYDE_DEHYDR_CYS"/>
    <property type="match status" value="1"/>
</dbReference>
<evidence type="ECO:0000256" key="1">
    <source>
        <dbReference type="ARBA" id="ARBA00009986"/>
    </source>
</evidence>
<dbReference type="PANTHER" id="PTHR43570:SF20">
    <property type="entry name" value="ALDEHYDE DEHYDROGENASE ALDX-RELATED"/>
    <property type="match status" value="1"/>
</dbReference>